<dbReference type="RefSeq" id="WP_143526044.1">
    <property type="nucleotide sequence ID" value="NZ_FTOQ01000001.1"/>
</dbReference>
<proteinExistence type="predicted"/>
<organism evidence="1 2">
    <name type="scientific">Roseivivax lentus</name>
    <dbReference type="NCBI Taxonomy" id="633194"/>
    <lineage>
        <taxon>Bacteria</taxon>
        <taxon>Pseudomonadati</taxon>
        <taxon>Pseudomonadota</taxon>
        <taxon>Alphaproteobacteria</taxon>
        <taxon>Rhodobacterales</taxon>
        <taxon>Roseobacteraceae</taxon>
        <taxon>Roseivivax</taxon>
    </lineage>
</organism>
<name>A0A1N7KCQ9_9RHOB</name>
<evidence type="ECO:0000313" key="2">
    <source>
        <dbReference type="Proteomes" id="UP000186684"/>
    </source>
</evidence>
<evidence type="ECO:0000313" key="1">
    <source>
        <dbReference type="EMBL" id="SIS59396.1"/>
    </source>
</evidence>
<dbReference type="AlphaFoldDB" id="A0A1N7KCQ9"/>
<dbReference type="Proteomes" id="UP000186684">
    <property type="component" value="Unassembled WGS sequence"/>
</dbReference>
<dbReference type="OrthoDB" id="7875429at2"/>
<gene>
    <name evidence="1" type="ORF">SAMN05421759_101640</name>
</gene>
<keyword evidence="2" id="KW-1185">Reference proteome</keyword>
<protein>
    <submittedName>
        <fullName evidence="1">Uncharacterized protein</fullName>
    </submittedName>
</protein>
<sequence>MVRLIAETDENGSVVWVWVQREKTSKARPIRDAEAHGALLEQASLYGAPEQEFRLWFDRRAH</sequence>
<reference evidence="2" key="1">
    <citation type="submission" date="2017-01" db="EMBL/GenBank/DDBJ databases">
        <authorList>
            <person name="Varghese N."/>
            <person name="Submissions S."/>
        </authorList>
    </citation>
    <scope>NUCLEOTIDE SEQUENCE [LARGE SCALE GENOMIC DNA]</scope>
    <source>
        <strain evidence="2">DSM 29430</strain>
    </source>
</reference>
<dbReference type="EMBL" id="FTOQ01000001">
    <property type="protein sequence ID" value="SIS59396.1"/>
    <property type="molecule type" value="Genomic_DNA"/>
</dbReference>
<accession>A0A1N7KCQ9</accession>